<keyword evidence="1" id="KW-0812">Transmembrane</keyword>
<reference evidence="2" key="1">
    <citation type="journal article" date="2021" name="PeerJ">
        <title>Extensive microbial diversity within the chicken gut microbiome revealed by metagenomics and culture.</title>
        <authorList>
            <person name="Gilroy R."/>
            <person name="Ravi A."/>
            <person name="Getino M."/>
            <person name="Pursley I."/>
            <person name="Horton D.L."/>
            <person name="Alikhan N.F."/>
            <person name="Baker D."/>
            <person name="Gharbi K."/>
            <person name="Hall N."/>
            <person name="Watson M."/>
            <person name="Adriaenssens E.M."/>
            <person name="Foster-Nyarko E."/>
            <person name="Jarju S."/>
            <person name="Secka A."/>
            <person name="Antonio M."/>
            <person name="Oren A."/>
            <person name="Chaudhuri R.R."/>
            <person name="La Ragione R."/>
            <person name="Hildebrand F."/>
            <person name="Pallen M.J."/>
        </authorList>
    </citation>
    <scope>NUCLEOTIDE SEQUENCE</scope>
    <source>
        <strain evidence="2">ChiBcec2-3848</strain>
    </source>
</reference>
<feature type="transmembrane region" description="Helical" evidence="1">
    <location>
        <begin position="79"/>
        <end position="102"/>
    </location>
</feature>
<evidence type="ECO:0000313" key="2">
    <source>
        <dbReference type="EMBL" id="HJC62648.1"/>
    </source>
</evidence>
<dbReference type="Proteomes" id="UP000823886">
    <property type="component" value="Unassembled WGS sequence"/>
</dbReference>
<protein>
    <submittedName>
        <fullName evidence="2">ABC-2 transporter permease</fullName>
    </submittedName>
</protein>
<feature type="transmembrane region" description="Helical" evidence="1">
    <location>
        <begin position="38"/>
        <end position="58"/>
    </location>
</feature>
<dbReference type="Pfam" id="PF13346">
    <property type="entry name" value="ABC2_membrane_5"/>
    <property type="match status" value="1"/>
</dbReference>
<dbReference type="EMBL" id="DWVZ01000042">
    <property type="protein sequence ID" value="HJC62648.1"/>
    <property type="molecule type" value="Genomic_DNA"/>
</dbReference>
<dbReference type="InterPro" id="IPR025699">
    <property type="entry name" value="ABC2_memb-like"/>
</dbReference>
<sequence length="219" mass="24410">MKGLLKNNFLGVIENIKILFPLVAVLGIVLSVTGDASLLHIFSFTIAPILSVLAALCLRKETLSKWYKYKISLPVKRKTIVQSYYISHLCWCLVGMLTVTLFMSVTVIGHGNQYFYYGFRDAVTLILGGGVVSVYVASVFYPLYYYLGSEKIEITAILSLAISIGFLVGISMIINIVVGDKQISDIEYYRSLLMILGITGAAFLGSYFLSVYIFQKKEY</sequence>
<accession>A0A9D2PLS8</accession>
<gene>
    <name evidence="2" type="ORF">H9753_03385</name>
</gene>
<keyword evidence="1" id="KW-0472">Membrane</keyword>
<name>A0A9D2PLS8_9FIRM</name>
<keyword evidence="1" id="KW-1133">Transmembrane helix</keyword>
<feature type="transmembrane region" description="Helical" evidence="1">
    <location>
        <begin position="156"/>
        <end position="179"/>
    </location>
</feature>
<comment type="caution">
    <text evidence="2">The sequence shown here is derived from an EMBL/GenBank/DDBJ whole genome shotgun (WGS) entry which is preliminary data.</text>
</comment>
<evidence type="ECO:0000256" key="1">
    <source>
        <dbReference type="SAM" id="Phobius"/>
    </source>
</evidence>
<organism evidence="2 3">
    <name type="scientific">Candidatus Blautia merdavium</name>
    <dbReference type="NCBI Taxonomy" id="2838494"/>
    <lineage>
        <taxon>Bacteria</taxon>
        <taxon>Bacillati</taxon>
        <taxon>Bacillota</taxon>
        <taxon>Clostridia</taxon>
        <taxon>Lachnospirales</taxon>
        <taxon>Lachnospiraceae</taxon>
        <taxon>Blautia</taxon>
    </lineage>
</organism>
<feature type="transmembrane region" description="Helical" evidence="1">
    <location>
        <begin position="191"/>
        <end position="214"/>
    </location>
</feature>
<reference evidence="2" key="2">
    <citation type="submission" date="2021-04" db="EMBL/GenBank/DDBJ databases">
        <authorList>
            <person name="Gilroy R."/>
        </authorList>
    </citation>
    <scope>NUCLEOTIDE SEQUENCE</scope>
    <source>
        <strain evidence="2">ChiBcec2-3848</strain>
    </source>
</reference>
<feature type="transmembrane region" description="Helical" evidence="1">
    <location>
        <begin position="122"/>
        <end position="144"/>
    </location>
</feature>
<proteinExistence type="predicted"/>
<feature type="transmembrane region" description="Helical" evidence="1">
    <location>
        <begin position="12"/>
        <end position="32"/>
    </location>
</feature>
<dbReference type="AlphaFoldDB" id="A0A9D2PLS8"/>
<evidence type="ECO:0000313" key="3">
    <source>
        <dbReference type="Proteomes" id="UP000823886"/>
    </source>
</evidence>